<proteinExistence type="predicted"/>
<evidence type="ECO:0000313" key="1">
    <source>
        <dbReference type="EMBL" id="CAG8813573.1"/>
    </source>
</evidence>
<feature type="non-terminal residue" evidence="1">
    <location>
        <position position="80"/>
    </location>
</feature>
<accession>A0ACA9RXK9</accession>
<dbReference type="EMBL" id="CAJVQC010075099">
    <property type="protein sequence ID" value="CAG8813573.1"/>
    <property type="molecule type" value="Genomic_DNA"/>
</dbReference>
<organism evidence="1 2">
    <name type="scientific">Racocetra persica</name>
    <dbReference type="NCBI Taxonomy" id="160502"/>
    <lineage>
        <taxon>Eukaryota</taxon>
        <taxon>Fungi</taxon>
        <taxon>Fungi incertae sedis</taxon>
        <taxon>Mucoromycota</taxon>
        <taxon>Glomeromycotina</taxon>
        <taxon>Glomeromycetes</taxon>
        <taxon>Diversisporales</taxon>
        <taxon>Gigasporaceae</taxon>
        <taxon>Racocetra</taxon>
    </lineage>
</organism>
<comment type="caution">
    <text evidence="1">The sequence shown here is derived from an EMBL/GenBank/DDBJ whole genome shotgun (WGS) entry which is preliminary data.</text>
</comment>
<reference evidence="1" key="1">
    <citation type="submission" date="2021-06" db="EMBL/GenBank/DDBJ databases">
        <authorList>
            <person name="Kallberg Y."/>
            <person name="Tangrot J."/>
            <person name="Rosling A."/>
        </authorList>
    </citation>
    <scope>NUCLEOTIDE SEQUENCE</scope>
    <source>
        <strain evidence="1">MA461A</strain>
    </source>
</reference>
<protein>
    <submittedName>
        <fullName evidence="1">31065_t:CDS:1</fullName>
    </submittedName>
</protein>
<dbReference type="Proteomes" id="UP000789920">
    <property type="component" value="Unassembled WGS sequence"/>
</dbReference>
<evidence type="ECO:0000313" key="2">
    <source>
        <dbReference type="Proteomes" id="UP000789920"/>
    </source>
</evidence>
<sequence>FMEQKKSSIKLIVESNFANKECKELIQIAANSEKKIEILEEKKIYVSNKLTETLSVKTYFTPLRQLSYNADLTVLQEKIN</sequence>
<name>A0ACA9RXK9_9GLOM</name>
<gene>
    <name evidence="1" type="ORF">RPERSI_LOCUS23801</name>
</gene>
<keyword evidence="2" id="KW-1185">Reference proteome</keyword>
<feature type="non-terminal residue" evidence="1">
    <location>
        <position position="1"/>
    </location>
</feature>